<dbReference type="GO" id="GO:0004721">
    <property type="term" value="F:phosphoprotein phosphatase activity"/>
    <property type="evidence" value="ECO:0007669"/>
    <property type="project" value="InterPro"/>
</dbReference>
<evidence type="ECO:0000259" key="2">
    <source>
        <dbReference type="PROSITE" id="PS50056"/>
    </source>
</evidence>
<dbReference type="RefSeq" id="WP_127739045.1">
    <property type="nucleotide sequence ID" value="NZ_CAJCKN010000076.1"/>
</dbReference>
<feature type="domain" description="Tyrosine specific protein phosphatases" evidence="2">
    <location>
        <begin position="134"/>
        <end position="181"/>
    </location>
</feature>
<gene>
    <name evidence="3" type="ORF">EM808_15190</name>
</gene>
<proteinExistence type="inferred from homology"/>
<accession>A0A437KA28</accession>
<dbReference type="SUPFAM" id="SSF52799">
    <property type="entry name" value="(Phosphotyrosine protein) phosphatases II"/>
    <property type="match status" value="1"/>
</dbReference>
<dbReference type="InterPro" id="IPR029021">
    <property type="entry name" value="Prot-tyrosine_phosphatase-like"/>
</dbReference>
<dbReference type="InterPro" id="IPR026893">
    <property type="entry name" value="Tyr/Ser_Pase_IphP-type"/>
</dbReference>
<dbReference type="InterPro" id="IPR016130">
    <property type="entry name" value="Tyr_Pase_AS"/>
</dbReference>
<comment type="caution">
    <text evidence="3">The sequence shown here is derived from an EMBL/GenBank/DDBJ whole genome shotgun (WGS) entry which is preliminary data.</text>
</comment>
<evidence type="ECO:0000313" key="4">
    <source>
        <dbReference type="Proteomes" id="UP000288024"/>
    </source>
</evidence>
<dbReference type="Proteomes" id="UP000288024">
    <property type="component" value="Unassembled WGS sequence"/>
</dbReference>
<dbReference type="PROSITE" id="PS50056">
    <property type="entry name" value="TYR_PHOSPHATASE_2"/>
    <property type="match status" value="1"/>
</dbReference>
<keyword evidence="4" id="KW-1185">Reference proteome</keyword>
<dbReference type="InterPro" id="IPR000387">
    <property type="entry name" value="Tyr_Pase_dom"/>
</dbReference>
<evidence type="ECO:0000313" key="3">
    <source>
        <dbReference type="EMBL" id="RVT61588.1"/>
    </source>
</evidence>
<dbReference type="Pfam" id="PF13350">
    <property type="entry name" value="Y_phosphatase3"/>
    <property type="match status" value="1"/>
</dbReference>
<name>A0A437KA28_9BACI</name>
<comment type="similarity">
    <text evidence="1">Belongs to the protein-tyrosine phosphatase family.</text>
</comment>
<dbReference type="EMBL" id="RZTZ01000005">
    <property type="protein sequence ID" value="RVT61588.1"/>
    <property type="molecule type" value="Genomic_DNA"/>
</dbReference>
<dbReference type="AlphaFoldDB" id="A0A437KA28"/>
<sequence>MKHLQNNSLELQFDRLANFRDVGGRSGYNGEKMGLGLVFRSEELSKLSKEDINKIKRLGIKTICDLRSDAERKSKVSRLNEKHGINVITLSMNDKSREFTRKEFFRFLVMGTKDINFEDIMHDMYKYMAFQCNQELKQMIELLAHRENYPILIHCTGGKDRTGFMSAMLQLAIGINYEEVMADYLHSNNLIGPKMKKLENMLRWISLFRVSSARLRPVLEVRREYLQPVYEAIIKDYGTIGNYLQTACGISTQTLKSMRALLLASDDKIIKEEPYARIVLR</sequence>
<dbReference type="Gene3D" id="3.90.190.10">
    <property type="entry name" value="Protein tyrosine phosphatase superfamily"/>
    <property type="match status" value="1"/>
</dbReference>
<dbReference type="PANTHER" id="PTHR31126:SF1">
    <property type="entry name" value="TYROSINE SPECIFIC PROTEIN PHOSPHATASES DOMAIN-CONTAINING PROTEIN"/>
    <property type="match status" value="1"/>
</dbReference>
<reference evidence="3 4" key="1">
    <citation type="submission" date="2019-01" db="EMBL/GenBank/DDBJ databases">
        <title>Bacillus sp. M5HDSG1-1, whole genome shotgun sequence.</title>
        <authorList>
            <person name="Tuo L."/>
        </authorList>
    </citation>
    <scope>NUCLEOTIDE SEQUENCE [LARGE SCALE GENOMIC DNA]</scope>
    <source>
        <strain evidence="3 4">M5HDSG1-1</strain>
    </source>
</reference>
<dbReference type="PANTHER" id="PTHR31126">
    <property type="entry name" value="TYROSINE-PROTEIN PHOSPHATASE"/>
    <property type="match status" value="1"/>
</dbReference>
<protein>
    <submittedName>
        <fullName evidence="3">Tyrosine-protein phosphatase</fullName>
    </submittedName>
</protein>
<organism evidence="3 4">
    <name type="scientific">Niallia taxi</name>
    <dbReference type="NCBI Taxonomy" id="2499688"/>
    <lineage>
        <taxon>Bacteria</taxon>
        <taxon>Bacillati</taxon>
        <taxon>Bacillota</taxon>
        <taxon>Bacilli</taxon>
        <taxon>Bacillales</taxon>
        <taxon>Bacillaceae</taxon>
        <taxon>Niallia</taxon>
    </lineage>
</organism>
<dbReference type="PROSITE" id="PS00383">
    <property type="entry name" value="TYR_PHOSPHATASE_1"/>
    <property type="match status" value="1"/>
</dbReference>
<evidence type="ECO:0000256" key="1">
    <source>
        <dbReference type="ARBA" id="ARBA00009580"/>
    </source>
</evidence>